<keyword evidence="2" id="KW-1185">Reference proteome</keyword>
<dbReference type="Proteomes" id="UP000827092">
    <property type="component" value="Unassembled WGS sequence"/>
</dbReference>
<sequence>MDLLLSMSGGLLSDDVLLMANESPSAAEDSWQYREPLSYEQTTFSYHAYNYCHHYRKNAQDVYAHIILYCNIRHLSSKSGGTWSDDVLLMSSD</sequence>
<dbReference type="EMBL" id="JAFNEN010000600">
    <property type="protein sequence ID" value="KAG8179827.1"/>
    <property type="molecule type" value="Genomic_DNA"/>
</dbReference>
<reference evidence="1 2" key="1">
    <citation type="journal article" date="2022" name="Nat. Ecol. Evol.">
        <title>A masculinizing supergene underlies an exaggerated male reproductive morph in a spider.</title>
        <authorList>
            <person name="Hendrickx F."/>
            <person name="De Corte Z."/>
            <person name="Sonet G."/>
            <person name="Van Belleghem S.M."/>
            <person name="Kostlbacher S."/>
            <person name="Vangestel C."/>
        </authorList>
    </citation>
    <scope>NUCLEOTIDE SEQUENCE [LARGE SCALE GENOMIC DNA]</scope>
    <source>
        <strain evidence="1">W744_W776</strain>
    </source>
</reference>
<organism evidence="1 2">
    <name type="scientific">Oedothorax gibbosus</name>
    <dbReference type="NCBI Taxonomy" id="931172"/>
    <lineage>
        <taxon>Eukaryota</taxon>
        <taxon>Metazoa</taxon>
        <taxon>Ecdysozoa</taxon>
        <taxon>Arthropoda</taxon>
        <taxon>Chelicerata</taxon>
        <taxon>Arachnida</taxon>
        <taxon>Araneae</taxon>
        <taxon>Araneomorphae</taxon>
        <taxon>Entelegynae</taxon>
        <taxon>Araneoidea</taxon>
        <taxon>Linyphiidae</taxon>
        <taxon>Erigoninae</taxon>
        <taxon>Oedothorax</taxon>
    </lineage>
</organism>
<proteinExistence type="predicted"/>
<dbReference type="AlphaFoldDB" id="A0AAV6U6A0"/>
<accession>A0AAV6U6A0</accession>
<gene>
    <name evidence="1" type="ORF">JTE90_020810</name>
</gene>
<comment type="caution">
    <text evidence="1">The sequence shown here is derived from an EMBL/GenBank/DDBJ whole genome shotgun (WGS) entry which is preliminary data.</text>
</comment>
<evidence type="ECO:0000313" key="1">
    <source>
        <dbReference type="EMBL" id="KAG8179827.1"/>
    </source>
</evidence>
<evidence type="ECO:0000313" key="2">
    <source>
        <dbReference type="Proteomes" id="UP000827092"/>
    </source>
</evidence>
<name>A0AAV6U6A0_9ARAC</name>
<protein>
    <submittedName>
        <fullName evidence="1">Uncharacterized protein</fullName>
    </submittedName>
</protein>